<evidence type="ECO:0000256" key="1">
    <source>
        <dbReference type="SAM" id="MobiDB-lite"/>
    </source>
</evidence>
<dbReference type="AlphaFoldDB" id="A0A7J5YV78"/>
<name>A0A7J5YV78_DISMA</name>
<feature type="region of interest" description="Disordered" evidence="1">
    <location>
        <begin position="57"/>
        <end position="80"/>
    </location>
</feature>
<dbReference type="Proteomes" id="UP000518266">
    <property type="component" value="Unassembled WGS sequence"/>
</dbReference>
<reference evidence="2 3" key="1">
    <citation type="submission" date="2020-03" db="EMBL/GenBank/DDBJ databases">
        <title>Dissostichus mawsoni Genome sequencing and assembly.</title>
        <authorList>
            <person name="Park H."/>
        </authorList>
    </citation>
    <scope>NUCLEOTIDE SEQUENCE [LARGE SCALE GENOMIC DNA]</scope>
    <source>
        <strain evidence="2">DM0001</strain>
        <tissue evidence="2">Muscle</tissue>
    </source>
</reference>
<protein>
    <submittedName>
        <fullName evidence="2">Uncharacterized protein</fullName>
    </submittedName>
</protein>
<evidence type="ECO:0000313" key="2">
    <source>
        <dbReference type="EMBL" id="KAF3853340.1"/>
    </source>
</evidence>
<proteinExistence type="predicted"/>
<dbReference type="EMBL" id="JAAKFY010000008">
    <property type="protein sequence ID" value="KAF3853340.1"/>
    <property type="molecule type" value="Genomic_DNA"/>
</dbReference>
<accession>A0A7J5YV78</accession>
<gene>
    <name evidence="2" type="ORF">F7725_014028</name>
</gene>
<sequence>MSFRGLSRALVPEIAVEQPPPPCLPTRDCELDTESTVLVLVTSIMVAAGGERCVTEAPPLPTPGCLTRRQSPSRGQKKDF</sequence>
<evidence type="ECO:0000313" key="3">
    <source>
        <dbReference type="Proteomes" id="UP000518266"/>
    </source>
</evidence>
<comment type="caution">
    <text evidence="2">The sequence shown here is derived from an EMBL/GenBank/DDBJ whole genome shotgun (WGS) entry which is preliminary data.</text>
</comment>
<keyword evidence="3" id="KW-1185">Reference proteome</keyword>
<organism evidence="2 3">
    <name type="scientific">Dissostichus mawsoni</name>
    <name type="common">Antarctic cod</name>
    <dbReference type="NCBI Taxonomy" id="36200"/>
    <lineage>
        <taxon>Eukaryota</taxon>
        <taxon>Metazoa</taxon>
        <taxon>Chordata</taxon>
        <taxon>Craniata</taxon>
        <taxon>Vertebrata</taxon>
        <taxon>Euteleostomi</taxon>
        <taxon>Actinopterygii</taxon>
        <taxon>Neopterygii</taxon>
        <taxon>Teleostei</taxon>
        <taxon>Neoteleostei</taxon>
        <taxon>Acanthomorphata</taxon>
        <taxon>Eupercaria</taxon>
        <taxon>Perciformes</taxon>
        <taxon>Notothenioidei</taxon>
        <taxon>Nototheniidae</taxon>
        <taxon>Dissostichus</taxon>
    </lineage>
</organism>